<keyword evidence="5" id="KW-1185">Reference proteome</keyword>
<feature type="region of interest" description="Disordered" evidence="2">
    <location>
        <begin position="172"/>
        <end position="238"/>
    </location>
</feature>
<dbReference type="PANTHER" id="PTHR30329">
    <property type="entry name" value="STATOR ELEMENT OF FLAGELLAR MOTOR COMPLEX"/>
    <property type="match status" value="1"/>
</dbReference>
<dbReference type="GO" id="GO:0016491">
    <property type="term" value="F:oxidoreductase activity"/>
    <property type="evidence" value="ECO:0007669"/>
    <property type="project" value="UniProtKB-KW"/>
</dbReference>
<accession>A0A1C7D5P7</accession>
<evidence type="ECO:0000256" key="2">
    <source>
        <dbReference type="SAM" id="MobiDB-lite"/>
    </source>
</evidence>
<dbReference type="PANTHER" id="PTHR30329:SF20">
    <property type="entry name" value="EXPORTED PROTEIN"/>
    <property type="match status" value="1"/>
</dbReference>
<evidence type="ECO:0000313" key="4">
    <source>
        <dbReference type="EMBL" id="ANU06651.1"/>
    </source>
</evidence>
<protein>
    <submittedName>
        <fullName evidence="4">Photosystem I P700 chlorophyll a apoprotein A2</fullName>
        <ecNumber evidence="4">1.97.1.12</ecNumber>
    </submittedName>
</protein>
<evidence type="ECO:0000259" key="3">
    <source>
        <dbReference type="PROSITE" id="PS51123"/>
    </source>
</evidence>
<keyword evidence="4" id="KW-0560">Oxidoreductase</keyword>
<dbReference type="PROSITE" id="PS51257">
    <property type="entry name" value="PROKAR_LIPOPROTEIN"/>
    <property type="match status" value="1"/>
</dbReference>
<gene>
    <name evidence="4" type="primary">psaB</name>
    <name evidence="4" type="ORF">A6F65_00325</name>
</gene>
<dbReference type="InterPro" id="IPR006665">
    <property type="entry name" value="OmpA-like"/>
</dbReference>
<feature type="domain" description="OmpA-like" evidence="3">
    <location>
        <begin position="82"/>
        <end position="205"/>
    </location>
</feature>
<dbReference type="EMBL" id="CP016545">
    <property type="protein sequence ID" value="ANU06651.1"/>
    <property type="molecule type" value="Genomic_DNA"/>
</dbReference>
<dbReference type="PROSITE" id="PS51123">
    <property type="entry name" value="OMPA_2"/>
    <property type="match status" value="1"/>
</dbReference>
<dbReference type="EC" id="1.97.1.12" evidence="4"/>
<feature type="region of interest" description="Disordered" evidence="2">
    <location>
        <begin position="37"/>
        <end position="95"/>
    </location>
</feature>
<dbReference type="GO" id="GO:0016020">
    <property type="term" value="C:membrane"/>
    <property type="evidence" value="ECO:0007669"/>
    <property type="project" value="UniProtKB-UniRule"/>
</dbReference>
<dbReference type="InterPro" id="IPR036737">
    <property type="entry name" value="OmpA-like_sf"/>
</dbReference>
<dbReference type="Pfam" id="PF00691">
    <property type="entry name" value="OmpA"/>
    <property type="match status" value="1"/>
</dbReference>
<dbReference type="CDD" id="cd07185">
    <property type="entry name" value="OmpA_C-like"/>
    <property type="match status" value="1"/>
</dbReference>
<keyword evidence="1" id="KW-0472">Membrane</keyword>
<organism evidence="4 5">
    <name type="scientific">Paraurantiacibacter namhicola</name>
    <dbReference type="NCBI Taxonomy" id="645517"/>
    <lineage>
        <taxon>Bacteria</taxon>
        <taxon>Pseudomonadati</taxon>
        <taxon>Pseudomonadota</taxon>
        <taxon>Alphaproteobacteria</taxon>
        <taxon>Sphingomonadales</taxon>
        <taxon>Erythrobacteraceae</taxon>
        <taxon>Paraurantiacibacter</taxon>
    </lineage>
</organism>
<dbReference type="AlphaFoldDB" id="A0A1C7D5P7"/>
<dbReference type="SUPFAM" id="SSF103088">
    <property type="entry name" value="OmpA-like"/>
    <property type="match status" value="1"/>
</dbReference>
<proteinExistence type="predicted"/>
<dbReference type="OrthoDB" id="9814546at2"/>
<evidence type="ECO:0000256" key="1">
    <source>
        <dbReference type="PROSITE-ProRule" id="PRU00473"/>
    </source>
</evidence>
<dbReference type="Gene3D" id="3.30.1330.60">
    <property type="entry name" value="OmpA-like domain"/>
    <property type="match status" value="1"/>
</dbReference>
<name>A0A1C7D5P7_9SPHN</name>
<evidence type="ECO:0000313" key="5">
    <source>
        <dbReference type="Proteomes" id="UP000092698"/>
    </source>
</evidence>
<sequence>MEMLERTEMTKRPAYRHAAIAMTLAAALLASGCKVKDTREDGGEAAPDPSETTLISPDPTPAAAETPVNSIIRPDLEDNPVVESPPEPQSLTIGFPDGGYAVSAGGKRTLRALLDSDAYEEGWPIVLRGHTDSEGDDQGNIFASRKRAEAVAGWLTENGVDEDRIEIIALGEQRPVAPNAKLDGTPNEAGRRANRRVDVWLGEPGSQPPEDTEEEEAEAPRGNPRPLSEPRATRTPAR</sequence>
<dbReference type="Proteomes" id="UP000092698">
    <property type="component" value="Chromosome"/>
</dbReference>
<dbReference type="STRING" id="645517.A6F65_00325"/>
<feature type="compositionally biased region" description="Basic and acidic residues" evidence="2">
    <location>
        <begin position="189"/>
        <end position="198"/>
    </location>
</feature>
<dbReference type="KEGG" id="anh:A6F65_00325"/>
<dbReference type="InterPro" id="IPR050330">
    <property type="entry name" value="Bact_OuterMem_StrucFunc"/>
</dbReference>
<reference evidence="4 5" key="1">
    <citation type="submission" date="2016-07" db="EMBL/GenBank/DDBJ databases">
        <title>Complete genome sequence of Altererythrobacter namhicola JCM 16345T, containing esterase-encoding genes.</title>
        <authorList>
            <person name="Cheng H."/>
            <person name="Wu Y.-H."/>
            <person name="Jian S.-L."/>
            <person name="Huo Y.-Y."/>
            <person name="Wang C.-S."/>
            <person name="Xu X.-W."/>
        </authorList>
    </citation>
    <scope>NUCLEOTIDE SEQUENCE [LARGE SCALE GENOMIC DNA]</scope>
    <source>
        <strain evidence="4 5">JCM 16345</strain>
    </source>
</reference>